<dbReference type="GO" id="GO:0005886">
    <property type="term" value="C:plasma membrane"/>
    <property type="evidence" value="ECO:0007669"/>
    <property type="project" value="UniProtKB-SubCell"/>
</dbReference>
<reference evidence="10" key="1">
    <citation type="submission" date="2013-08" db="EMBL/GenBank/DDBJ databases">
        <title>Intrasporangium oryzae NRRL B-24470.</title>
        <authorList>
            <person name="Liu H."/>
            <person name="Wang G."/>
        </authorList>
    </citation>
    <scope>NUCLEOTIDE SEQUENCE [LARGE SCALE GENOMIC DNA]</scope>
    <source>
        <strain evidence="10">Q5-1</strain>
    </source>
</reference>
<dbReference type="EMBL" id="AWQS01000064">
    <property type="protein sequence ID" value="EWT06139.1"/>
    <property type="molecule type" value="Genomic_DNA"/>
</dbReference>
<sequence length="186" mass="19816">MTNQTSPAAQRLDGFYRALHRSGITRPTRDRHIAGVAAGLANRIGVSPTVVRLAFVAGVIFFGVGVAAYLALWLLLPAEDGRLHIERALKDGDVSSIVLLVVTALAVVGPGAPFWGAFHGFHFFGLVAFVAIAVWFLKQHRSGGHHRSGGQQQTGATGHTPAPSEQSSDPWRVEPTSPVPDDAPRD</sequence>
<evidence type="ECO:0000256" key="2">
    <source>
        <dbReference type="ARBA" id="ARBA00022475"/>
    </source>
</evidence>
<name>W9GQJ0_9MICO</name>
<dbReference type="RefSeq" id="WP_051518416.1">
    <property type="nucleotide sequence ID" value="NZ_AWQS01000064.1"/>
</dbReference>
<keyword evidence="3 7" id="KW-0812">Transmembrane</keyword>
<evidence type="ECO:0000256" key="3">
    <source>
        <dbReference type="ARBA" id="ARBA00022692"/>
    </source>
</evidence>
<feature type="domain" description="Phage shock protein PspC N-terminal" evidence="8">
    <location>
        <begin position="24"/>
        <end position="79"/>
    </location>
</feature>
<proteinExistence type="predicted"/>
<accession>W9GQJ0</accession>
<keyword evidence="4 7" id="KW-1133">Transmembrane helix</keyword>
<comment type="subcellular location">
    <subcellularLocation>
        <location evidence="1">Cell membrane</location>
        <topology evidence="1">Single-pass membrane protein</topology>
    </subcellularLocation>
</comment>
<dbReference type="AlphaFoldDB" id="W9GQJ0"/>
<evidence type="ECO:0000313" key="9">
    <source>
        <dbReference type="EMBL" id="EWT06139.1"/>
    </source>
</evidence>
<evidence type="ECO:0000259" key="8">
    <source>
        <dbReference type="Pfam" id="PF04024"/>
    </source>
</evidence>
<feature type="compositionally biased region" description="Low complexity" evidence="6">
    <location>
        <begin position="149"/>
        <end position="160"/>
    </location>
</feature>
<dbReference type="PANTHER" id="PTHR33885">
    <property type="entry name" value="PHAGE SHOCK PROTEIN C"/>
    <property type="match status" value="1"/>
</dbReference>
<comment type="caution">
    <text evidence="9">The sequence shown here is derived from an EMBL/GenBank/DDBJ whole genome shotgun (WGS) entry which is preliminary data.</text>
</comment>
<feature type="transmembrane region" description="Helical" evidence="7">
    <location>
        <begin position="121"/>
        <end position="137"/>
    </location>
</feature>
<feature type="transmembrane region" description="Helical" evidence="7">
    <location>
        <begin position="97"/>
        <end position="115"/>
    </location>
</feature>
<evidence type="ECO:0000256" key="1">
    <source>
        <dbReference type="ARBA" id="ARBA00004162"/>
    </source>
</evidence>
<keyword evidence="10" id="KW-1185">Reference proteome</keyword>
<keyword evidence="5 7" id="KW-0472">Membrane</keyword>
<evidence type="ECO:0000313" key="10">
    <source>
        <dbReference type="Proteomes" id="UP000019494"/>
    </source>
</evidence>
<dbReference type="PANTHER" id="PTHR33885:SF3">
    <property type="entry name" value="PHAGE SHOCK PROTEIN C"/>
    <property type="match status" value="1"/>
</dbReference>
<evidence type="ECO:0000256" key="5">
    <source>
        <dbReference type="ARBA" id="ARBA00023136"/>
    </source>
</evidence>
<feature type="region of interest" description="Disordered" evidence="6">
    <location>
        <begin position="144"/>
        <end position="186"/>
    </location>
</feature>
<dbReference type="OrthoDB" id="7359894at2"/>
<dbReference type="Pfam" id="PF04024">
    <property type="entry name" value="PspC"/>
    <property type="match status" value="1"/>
</dbReference>
<keyword evidence="2" id="KW-1003">Cell membrane</keyword>
<dbReference type="InterPro" id="IPR052027">
    <property type="entry name" value="PspC"/>
</dbReference>
<evidence type="ECO:0000256" key="4">
    <source>
        <dbReference type="ARBA" id="ARBA00022989"/>
    </source>
</evidence>
<evidence type="ECO:0000256" key="7">
    <source>
        <dbReference type="SAM" id="Phobius"/>
    </source>
</evidence>
<dbReference type="Proteomes" id="UP000019494">
    <property type="component" value="Unassembled WGS sequence"/>
</dbReference>
<organism evidence="9 10">
    <name type="scientific">Intrasporangium chromatireducens Q5-1</name>
    <dbReference type="NCBI Taxonomy" id="584657"/>
    <lineage>
        <taxon>Bacteria</taxon>
        <taxon>Bacillati</taxon>
        <taxon>Actinomycetota</taxon>
        <taxon>Actinomycetes</taxon>
        <taxon>Micrococcales</taxon>
        <taxon>Intrasporangiaceae</taxon>
        <taxon>Intrasporangium</taxon>
    </lineage>
</organism>
<evidence type="ECO:0000256" key="6">
    <source>
        <dbReference type="SAM" id="MobiDB-lite"/>
    </source>
</evidence>
<gene>
    <name evidence="9" type="ORF">N864_23995</name>
</gene>
<protein>
    <recommendedName>
        <fullName evidence="8">Phage shock protein PspC N-terminal domain-containing protein</fullName>
    </recommendedName>
</protein>
<dbReference type="InterPro" id="IPR007168">
    <property type="entry name" value="Phageshock_PspC_N"/>
</dbReference>
<feature type="transmembrane region" description="Helical" evidence="7">
    <location>
        <begin position="53"/>
        <end position="76"/>
    </location>
</feature>